<keyword evidence="3" id="KW-0460">Magnesium</keyword>
<dbReference type="Proteomes" id="UP000241890">
    <property type="component" value="Unassembled WGS sequence"/>
</dbReference>
<name>A0A2R5GSQ6_9STRA</name>
<dbReference type="Gene3D" id="3.40.1180.10">
    <property type="entry name" value="Decaprenyl diphosphate synthase-like"/>
    <property type="match status" value="1"/>
</dbReference>
<dbReference type="PANTHER" id="PTHR10291:SF43">
    <property type="entry name" value="DEHYDRODOLICHYL DIPHOSPHATE SYNTHASE COMPLEX SUBUNIT DHDDS"/>
    <property type="match status" value="1"/>
</dbReference>
<dbReference type="SUPFAM" id="SSF64005">
    <property type="entry name" value="Undecaprenyl diphosphate synthase"/>
    <property type="match status" value="1"/>
</dbReference>
<accession>A0A2R5GSQ6</accession>
<evidence type="ECO:0000256" key="2">
    <source>
        <dbReference type="ARBA" id="ARBA00022679"/>
    </source>
</evidence>
<dbReference type="InterPro" id="IPR001441">
    <property type="entry name" value="UPP_synth-like"/>
</dbReference>
<dbReference type="InParanoid" id="A0A2R5GSQ6"/>
<dbReference type="GO" id="GO:0005783">
    <property type="term" value="C:endoplasmic reticulum"/>
    <property type="evidence" value="ECO:0007669"/>
    <property type="project" value="TreeGrafter"/>
</dbReference>
<keyword evidence="2 4" id="KW-0808">Transferase</keyword>
<dbReference type="InterPro" id="IPR036424">
    <property type="entry name" value="UPP_synth-like_sf"/>
</dbReference>
<dbReference type="HAMAP" id="MF_01139">
    <property type="entry name" value="ISPT"/>
    <property type="match status" value="1"/>
</dbReference>
<comment type="similarity">
    <text evidence="1 4">Belongs to the UPP synthase family.</text>
</comment>
<dbReference type="OrthoDB" id="4173905at2759"/>
<evidence type="ECO:0000313" key="5">
    <source>
        <dbReference type="EMBL" id="GBG33907.1"/>
    </source>
</evidence>
<dbReference type="NCBIfam" id="TIGR00055">
    <property type="entry name" value="uppS"/>
    <property type="match status" value="1"/>
</dbReference>
<organism evidence="5 6">
    <name type="scientific">Hondaea fermentalgiana</name>
    <dbReference type="NCBI Taxonomy" id="2315210"/>
    <lineage>
        <taxon>Eukaryota</taxon>
        <taxon>Sar</taxon>
        <taxon>Stramenopiles</taxon>
        <taxon>Bigyra</taxon>
        <taxon>Labyrinthulomycetes</taxon>
        <taxon>Thraustochytrida</taxon>
        <taxon>Thraustochytriidae</taxon>
        <taxon>Hondaea</taxon>
    </lineage>
</organism>
<evidence type="ECO:0000256" key="1">
    <source>
        <dbReference type="ARBA" id="ARBA00005432"/>
    </source>
</evidence>
<protein>
    <recommendedName>
        <fullName evidence="4">Alkyl transferase</fullName>
        <ecNumber evidence="4">2.5.1.-</ecNumber>
    </recommendedName>
</protein>
<reference evidence="5 6" key="1">
    <citation type="submission" date="2017-12" db="EMBL/GenBank/DDBJ databases">
        <title>Sequencing, de novo assembly and annotation of complete genome of a new Thraustochytrid species, strain FCC1311.</title>
        <authorList>
            <person name="Sedici K."/>
            <person name="Godart F."/>
            <person name="Aiese Cigliano R."/>
            <person name="Sanseverino W."/>
            <person name="Barakat M."/>
            <person name="Ortet P."/>
            <person name="Marechal E."/>
            <person name="Cagnac O."/>
            <person name="Amato A."/>
        </authorList>
    </citation>
    <scope>NUCLEOTIDE SEQUENCE [LARGE SCALE GENOMIC DNA]</scope>
</reference>
<evidence type="ECO:0000256" key="3">
    <source>
        <dbReference type="ARBA" id="ARBA00022842"/>
    </source>
</evidence>
<keyword evidence="6" id="KW-1185">Reference proteome</keyword>
<evidence type="ECO:0000313" key="6">
    <source>
        <dbReference type="Proteomes" id="UP000241890"/>
    </source>
</evidence>
<dbReference type="FunCoup" id="A0A2R5GSQ6">
    <property type="interactions" value="138"/>
</dbReference>
<gene>
    <name evidence="5" type="ORF">FCC1311_101302</name>
</gene>
<dbReference type="PANTHER" id="PTHR10291">
    <property type="entry name" value="DEHYDRODOLICHYL DIPHOSPHATE SYNTHASE FAMILY MEMBER"/>
    <property type="match status" value="1"/>
</dbReference>
<evidence type="ECO:0000256" key="4">
    <source>
        <dbReference type="RuleBase" id="RU363018"/>
    </source>
</evidence>
<sequence length="263" mass="30299">MSAARGGRPELPALERLALAVAAQCMTVPRHVAFIMDGNRRFAKQRGQRGSQGHIFGYTTLLRVLEWCMKLGVTEVTVYAFSIDNFKRSEEEVATLMNLAKEKFAEFLKHTELVMQNEIRVNVLGDLSLLPSDLREAAEHVMKRTRQHKRLIFNICFAYTSSEEIARTVREIVRDARAGKLDKESISRDLISSRMYTRGSNPQLVIRTSGETRLSDFLVWQAAYAHLHFINVTWPELNVWHILWAFWDYHVYGNRARISLSQS</sequence>
<dbReference type="EMBL" id="BEYU01000173">
    <property type="protein sequence ID" value="GBG33907.1"/>
    <property type="molecule type" value="Genomic_DNA"/>
</dbReference>
<dbReference type="EC" id="2.5.1.-" evidence="4"/>
<dbReference type="GO" id="GO:0016094">
    <property type="term" value="P:polyprenol biosynthetic process"/>
    <property type="evidence" value="ECO:0007669"/>
    <property type="project" value="TreeGrafter"/>
</dbReference>
<proteinExistence type="inferred from homology"/>
<dbReference type="AlphaFoldDB" id="A0A2R5GSQ6"/>
<comment type="caution">
    <text evidence="5">The sequence shown here is derived from an EMBL/GenBank/DDBJ whole genome shotgun (WGS) entry which is preliminary data.</text>
</comment>
<dbReference type="Pfam" id="PF01255">
    <property type="entry name" value="Prenyltransf"/>
    <property type="match status" value="1"/>
</dbReference>
<dbReference type="CDD" id="cd00475">
    <property type="entry name" value="Cis_IPPS"/>
    <property type="match status" value="1"/>
</dbReference>
<dbReference type="FunFam" id="3.40.1180.10:FF:000005">
    <property type="entry name" value="Alkyl transferase"/>
    <property type="match status" value="1"/>
</dbReference>
<dbReference type="GO" id="GO:0045547">
    <property type="term" value="F:ditrans,polycis-polyprenyl diphosphate synthase [(2E,6E)-farnesyl diphosphate specific] activity"/>
    <property type="evidence" value="ECO:0007669"/>
    <property type="project" value="TreeGrafter"/>
</dbReference>